<dbReference type="PANTHER" id="PTHR10357:SF232">
    <property type="entry name" value="GLYCOSYL HYDROLASE FAMILY 13 CATALYTIC DOMAIN-CONTAINING PROTEIN"/>
    <property type="match status" value="1"/>
</dbReference>
<comment type="similarity">
    <text evidence="1">Belongs to the glycosyl hydrolase 13 family.</text>
</comment>
<dbReference type="GO" id="GO:0033934">
    <property type="term" value="F:glucan 1,4-alpha-maltotriohydrolase activity"/>
    <property type="evidence" value="ECO:0007669"/>
    <property type="project" value="TreeGrafter"/>
</dbReference>
<dbReference type="Proteomes" id="UP000054771">
    <property type="component" value="Unassembled WGS sequence"/>
</dbReference>
<dbReference type="InterPro" id="IPR006047">
    <property type="entry name" value="GH13_cat_dom"/>
</dbReference>
<dbReference type="SMART" id="SM00642">
    <property type="entry name" value="Aamy"/>
    <property type="match status" value="1"/>
</dbReference>
<dbReference type="CDD" id="cd11333">
    <property type="entry name" value="AmyAc_SI_OligoGlu_DGase"/>
    <property type="match status" value="1"/>
</dbReference>
<evidence type="ECO:0000313" key="6">
    <source>
        <dbReference type="EMBL" id="CEL01005.1"/>
    </source>
</evidence>
<dbReference type="EMBL" id="CDMC01000001">
    <property type="protein sequence ID" value="CEL01005.1"/>
    <property type="molecule type" value="Genomic_DNA"/>
</dbReference>
<dbReference type="FunFam" id="2.60.40.1180:FF:000007">
    <property type="entry name" value="Sucrose isomerase"/>
    <property type="match status" value="1"/>
</dbReference>
<evidence type="ECO:0000259" key="5">
    <source>
        <dbReference type="SMART" id="SM00642"/>
    </source>
</evidence>
<dbReference type="Gene3D" id="3.20.20.80">
    <property type="entry name" value="Glycosidases"/>
    <property type="match status" value="1"/>
</dbReference>
<evidence type="ECO:0000256" key="1">
    <source>
        <dbReference type="ARBA" id="ARBA00008061"/>
    </source>
</evidence>
<evidence type="ECO:0000256" key="4">
    <source>
        <dbReference type="ARBA" id="ARBA00026248"/>
    </source>
</evidence>
<keyword evidence="2" id="KW-0378">Hydrolase</keyword>
<dbReference type="SUPFAM" id="SSF51445">
    <property type="entry name" value="(Trans)glycosidases"/>
    <property type="match status" value="1"/>
</dbReference>
<keyword evidence="4" id="KW-0462">Maltose metabolism</keyword>
<dbReference type="GO" id="GO:0005987">
    <property type="term" value="P:sucrose catabolic process"/>
    <property type="evidence" value="ECO:0007669"/>
    <property type="project" value="TreeGrafter"/>
</dbReference>
<reference evidence="7" key="1">
    <citation type="journal article" date="2016" name="Genome Announc.">
        <title>Draft genome sequences of fungus Aspergillus calidoustus.</title>
        <authorList>
            <person name="Horn F."/>
            <person name="Linde J."/>
            <person name="Mattern D.J."/>
            <person name="Walther G."/>
            <person name="Guthke R."/>
            <person name="Scherlach K."/>
            <person name="Martin K."/>
            <person name="Brakhage A.A."/>
            <person name="Petzke L."/>
            <person name="Valiante V."/>
        </authorList>
    </citation>
    <scope>NUCLEOTIDE SEQUENCE [LARGE SCALE GENOMIC DNA]</scope>
    <source>
        <strain evidence="7">SF006504</strain>
    </source>
</reference>
<dbReference type="NCBIfam" id="NF008183">
    <property type="entry name" value="PRK10933.1"/>
    <property type="match status" value="1"/>
</dbReference>
<dbReference type="GO" id="GO:0004574">
    <property type="term" value="F:oligo-1,6-glucosidase activity"/>
    <property type="evidence" value="ECO:0007669"/>
    <property type="project" value="TreeGrafter"/>
</dbReference>
<evidence type="ECO:0000256" key="2">
    <source>
        <dbReference type="ARBA" id="ARBA00022801"/>
    </source>
</evidence>
<organism evidence="6 7">
    <name type="scientific">Aspergillus calidoustus</name>
    <dbReference type="NCBI Taxonomy" id="454130"/>
    <lineage>
        <taxon>Eukaryota</taxon>
        <taxon>Fungi</taxon>
        <taxon>Dikarya</taxon>
        <taxon>Ascomycota</taxon>
        <taxon>Pezizomycotina</taxon>
        <taxon>Eurotiomycetes</taxon>
        <taxon>Eurotiomycetidae</taxon>
        <taxon>Eurotiales</taxon>
        <taxon>Aspergillaceae</taxon>
        <taxon>Aspergillus</taxon>
        <taxon>Aspergillus subgen. Nidulantes</taxon>
    </lineage>
</organism>
<dbReference type="Pfam" id="PF00128">
    <property type="entry name" value="Alpha-amylase"/>
    <property type="match status" value="1"/>
</dbReference>
<evidence type="ECO:0000256" key="3">
    <source>
        <dbReference type="ARBA" id="ARBA00023295"/>
    </source>
</evidence>
<sequence>MLAQIQLFLSTNQPQLINPNMTTTTTEIASIPKPTPQSGRAWWKEASVYQIYPASFKDSNGDGIGDIPGIVSKLDYLKELGVDVVWLSPILQSPQVDMGYDISDYYAIHPPYGTMDDVDRLIEGLHKRGMKYVMDLVVNHTSDQHEWFKQSRSSKTNPYRDWYIWRKPRYTADGVRQPPNNWGSYFSGPAWTYDAETDEYYLHLFAPEQPDLNWENPQVRAAVHKIMRYWLEKGASGFRLDVINFISKDQRFLDVPITDPSKSYSDGAKYYACGPRLHEYLQDLGKILKEYDAFSVGEMPSVYDPVEILNAVGFERGELGMAFQFEIMDLDHGPRGKFTPGQFKLAELKSVVTKWQSFMYENNGWNALYLENHDQGRSISRFASEKPQFRALSGKMLATFLGLQSGTPFIYQGQEIGVVNLPESWTIEDYRDLEAINFWNELTAAFPGDAQLQQQTLKELRLKSRDNGRLPMQWGPGKYAEFSSATAKPWIGVNDDYEQWNASSQVSDPGSVFRYWAGILKLRKELVDVFVYGSFTLVDKDHEELFVYTRGFGDETAVVVTNFSEKEVKWAVPADVSSVFSDGRYLVGNYEERKAIGFGGDVITVKPFEAFVVLKEAARLPN</sequence>
<dbReference type="Gene3D" id="2.60.40.1180">
    <property type="entry name" value="Golgi alpha-mannosidase II"/>
    <property type="match status" value="1"/>
</dbReference>
<protein>
    <submittedName>
        <fullName evidence="6">Putative Alpha-glucosidase</fullName>
    </submittedName>
</protein>
<feature type="domain" description="Glycosyl hydrolase family 13 catalytic" evidence="5">
    <location>
        <begin position="50"/>
        <end position="469"/>
    </location>
</feature>
<keyword evidence="3" id="KW-0326">Glycosidase</keyword>
<dbReference type="SUPFAM" id="SSF51011">
    <property type="entry name" value="Glycosyl hydrolase domain"/>
    <property type="match status" value="1"/>
</dbReference>
<dbReference type="InterPro" id="IPR045857">
    <property type="entry name" value="O16G_dom_2"/>
</dbReference>
<dbReference type="FunFam" id="3.20.20.80:FF:000064">
    <property type="entry name" value="Oligo-1,6-glucosidase"/>
    <property type="match status" value="1"/>
</dbReference>
<dbReference type="AlphaFoldDB" id="A0A0U5FQX4"/>
<evidence type="ECO:0000313" key="7">
    <source>
        <dbReference type="Proteomes" id="UP000054771"/>
    </source>
</evidence>
<gene>
    <name evidence="6" type="ORF">ASPCAL00597</name>
</gene>
<dbReference type="GO" id="GO:0004556">
    <property type="term" value="F:alpha-amylase activity"/>
    <property type="evidence" value="ECO:0007669"/>
    <property type="project" value="TreeGrafter"/>
</dbReference>
<name>A0A0U5FQX4_ASPCI</name>
<dbReference type="InterPro" id="IPR017853">
    <property type="entry name" value="GH"/>
</dbReference>
<dbReference type="OrthoDB" id="1740265at2759"/>
<dbReference type="InterPro" id="IPR013780">
    <property type="entry name" value="Glyco_hydro_b"/>
</dbReference>
<dbReference type="GO" id="GO:0000025">
    <property type="term" value="P:maltose catabolic process"/>
    <property type="evidence" value="ECO:0007669"/>
    <property type="project" value="TreeGrafter"/>
</dbReference>
<proteinExistence type="inferred from homology"/>
<dbReference type="FunFam" id="3.90.400.10:FF:000004">
    <property type="entry name" value="Oligo-1,6-glucosidase"/>
    <property type="match status" value="1"/>
</dbReference>
<accession>A0A0U5FQX4</accession>
<dbReference type="FunFam" id="3.20.20.80:FF:000087">
    <property type="entry name" value="Oligo-1,6-glucosidase IMA1"/>
    <property type="match status" value="1"/>
</dbReference>
<dbReference type="PANTHER" id="PTHR10357">
    <property type="entry name" value="ALPHA-AMYLASE FAMILY MEMBER"/>
    <property type="match status" value="1"/>
</dbReference>
<dbReference type="Gene3D" id="3.90.400.10">
    <property type="entry name" value="Oligo-1,6-glucosidase, Domain 2"/>
    <property type="match status" value="1"/>
</dbReference>
<dbReference type="STRING" id="454130.A0A0U5FQX4"/>
<keyword evidence="7" id="KW-1185">Reference proteome</keyword>
<dbReference type="GO" id="GO:0004575">
    <property type="term" value="F:sucrose alpha-glucosidase activity"/>
    <property type="evidence" value="ECO:0007669"/>
    <property type="project" value="TreeGrafter"/>
</dbReference>
<dbReference type="OMA" id="FDIERFW"/>